<name>A0A212KC65_9PROT</name>
<feature type="transmembrane region" description="Helical" evidence="2">
    <location>
        <begin position="87"/>
        <end position="113"/>
    </location>
</feature>
<dbReference type="AlphaFoldDB" id="A0A212KC65"/>
<organism evidence="3">
    <name type="scientific">uncultured Alphaproteobacteria bacterium</name>
    <dbReference type="NCBI Taxonomy" id="91750"/>
    <lineage>
        <taxon>Bacteria</taxon>
        <taxon>Pseudomonadati</taxon>
        <taxon>Pseudomonadota</taxon>
        <taxon>Alphaproteobacteria</taxon>
        <taxon>environmental samples</taxon>
    </lineage>
</organism>
<dbReference type="EMBL" id="FLUO01000001">
    <property type="protein sequence ID" value="SBW09309.1"/>
    <property type="molecule type" value="Genomic_DNA"/>
</dbReference>
<feature type="region of interest" description="Disordered" evidence="1">
    <location>
        <begin position="1"/>
        <end position="26"/>
    </location>
</feature>
<gene>
    <name evidence="3" type="ORF">KL86APRO_12565</name>
</gene>
<sequence length="161" mass="18283">MTRRDDDKSEIDLPFEDPKGMFGTSPIDKELTDEEVEYLTSRTAPRRRLTSSKRKIALYLSLFLFLLFFVRLIYFRTAPITGLEIPPVFAIGGIGMGETGILIACVLLPAINWFLITPEDASIRWMVRTIGTIVPLLLLALLFVIPAETVYHWTLPIYPAH</sequence>
<feature type="transmembrane region" description="Helical" evidence="2">
    <location>
        <begin position="125"/>
        <end position="145"/>
    </location>
</feature>
<keyword evidence="2" id="KW-1133">Transmembrane helix</keyword>
<feature type="transmembrane region" description="Helical" evidence="2">
    <location>
        <begin position="56"/>
        <end position="75"/>
    </location>
</feature>
<keyword evidence="2" id="KW-0472">Membrane</keyword>
<evidence type="ECO:0000256" key="2">
    <source>
        <dbReference type="SAM" id="Phobius"/>
    </source>
</evidence>
<reference evidence="3" key="1">
    <citation type="submission" date="2016-04" db="EMBL/GenBank/DDBJ databases">
        <authorList>
            <person name="Evans L.H."/>
            <person name="Alamgir A."/>
            <person name="Owens N."/>
            <person name="Weber N.D."/>
            <person name="Virtaneva K."/>
            <person name="Barbian K."/>
            <person name="Babar A."/>
            <person name="Rosenke K."/>
        </authorList>
    </citation>
    <scope>NUCLEOTIDE SEQUENCE</scope>
    <source>
        <strain evidence="3">86</strain>
    </source>
</reference>
<evidence type="ECO:0000313" key="3">
    <source>
        <dbReference type="EMBL" id="SBW09309.1"/>
    </source>
</evidence>
<proteinExistence type="predicted"/>
<keyword evidence="2" id="KW-0812">Transmembrane</keyword>
<protein>
    <submittedName>
        <fullName evidence="3">Uncharacterized protein</fullName>
    </submittedName>
</protein>
<accession>A0A212KC65</accession>
<evidence type="ECO:0000256" key="1">
    <source>
        <dbReference type="SAM" id="MobiDB-lite"/>
    </source>
</evidence>
<feature type="compositionally biased region" description="Basic and acidic residues" evidence="1">
    <location>
        <begin position="1"/>
        <end position="19"/>
    </location>
</feature>